<dbReference type="GO" id="GO:0030288">
    <property type="term" value="C:outer membrane-bounded periplasmic space"/>
    <property type="evidence" value="ECO:0007669"/>
    <property type="project" value="InterPro"/>
</dbReference>
<proteinExistence type="inferred from homology"/>
<dbReference type="Pfam" id="PF00345">
    <property type="entry name" value="PapD_N"/>
    <property type="match status" value="1"/>
</dbReference>
<dbReference type="InterPro" id="IPR001829">
    <property type="entry name" value="Pili_assmbl_chaperone_bac"/>
</dbReference>
<organism evidence="9 10">
    <name type="scientific">Klebsiella oxytoca</name>
    <dbReference type="NCBI Taxonomy" id="571"/>
    <lineage>
        <taxon>Bacteria</taxon>
        <taxon>Pseudomonadati</taxon>
        <taxon>Pseudomonadota</taxon>
        <taxon>Gammaproteobacteria</taxon>
        <taxon>Enterobacterales</taxon>
        <taxon>Enterobacteriaceae</taxon>
        <taxon>Klebsiella/Raoultella group</taxon>
        <taxon>Klebsiella</taxon>
    </lineage>
</organism>
<sequence>MKGNQFVKAFISLALAAMMAQSAQAAVRPMLTRIVAYASDKETPIDIINDAPQAYMVQSWLEDLQGNDDNLPLVLTPPVMKLEGKKQGKLRLVVIPANIPQDRESAYWLAVQEIPPKASDDSGNKLVMAIRSRIKVFVRPGGLKSEEARDAVKQLTWRVEKSGGKTWIAASNPTPYYISFGKLALKQAGKSEVMLNDKFHMPPPKGSQRYEVPAAFKGGQATLTYSAVHDYGGTGEELTTQVNL</sequence>
<evidence type="ECO:0000259" key="7">
    <source>
        <dbReference type="Pfam" id="PF00345"/>
    </source>
</evidence>
<dbReference type="EMBL" id="QJJG01000007">
    <property type="protein sequence ID" value="PXW45298.1"/>
    <property type="molecule type" value="Genomic_DNA"/>
</dbReference>
<dbReference type="SUPFAM" id="SSF49354">
    <property type="entry name" value="PapD-like"/>
    <property type="match status" value="1"/>
</dbReference>
<dbReference type="InterPro" id="IPR013783">
    <property type="entry name" value="Ig-like_fold"/>
</dbReference>
<reference evidence="9 10" key="1">
    <citation type="submission" date="2018-05" db="EMBL/GenBank/DDBJ databases">
        <title>Freshwater and sediment microbial communities from various areas in North America, analyzing microbe dynamics in response to fracking.</title>
        <authorList>
            <person name="Lamendella R."/>
        </authorList>
    </citation>
    <scope>NUCLEOTIDE SEQUENCE [LARGE SCALE GENOMIC DNA]</scope>
    <source>
        <strain evidence="9 10">67</strain>
    </source>
</reference>
<evidence type="ECO:0000256" key="4">
    <source>
        <dbReference type="ARBA" id="ARBA00022764"/>
    </source>
</evidence>
<comment type="subcellular location">
    <subcellularLocation>
        <location evidence="1">Periplasm</location>
    </subcellularLocation>
</comment>
<evidence type="ECO:0000256" key="2">
    <source>
        <dbReference type="ARBA" id="ARBA00007399"/>
    </source>
</evidence>
<feature type="domain" description="Pili assembly chaperone N-terminal" evidence="7">
    <location>
        <begin position="28"/>
        <end position="143"/>
    </location>
</feature>
<dbReference type="PANTHER" id="PTHR30251">
    <property type="entry name" value="PILUS ASSEMBLY CHAPERONE"/>
    <property type="match status" value="1"/>
</dbReference>
<gene>
    <name evidence="9" type="ORF">DET57_10791</name>
</gene>
<dbReference type="InterPro" id="IPR016148">
    <property type="entry name" value="Pili_assmbl_chaperone_C"/>
</dbReference>
<dbReference type="SUPFAM" id="SSF49584">
    <property type="entry name" value="Periplasmic chaperone C-domain"/>
    <property type="match status" value="1"/>
</dbReference>
<accession>A0A318FS84</accession>
<dbReference type="GO" id="GO:0071555">
    <property type="term" value="P:cell wall organization"/>
    <property type="evidence" value="ECO:0007669"/>
    <property type="project" value="InterPro"/>
</dbReference>
<comment type="caution">
    <text evidence="9">The sequence shown here is derived from an EMBL/GenBank/DDBJ whole genome shotgun (WGS) entry which is preliminary data.</text>
</comment>
<evidence type="ECO:0000259" key="8">
    <source>
        <dbReference type="Pfam" id="PF02753"/>
    </source>
</evidence>
<evidence type="ECO:0000313" key="9">
    <source>
        <dbReference type="EMBL" id="PXW45298.1"/>
    </source>
</evidence>
<evidence type="ECO:0000313" key="10">
    <source>
        <dbReference type="Proteomes" id="UP000247485"/>
    </source>
</evidence>
<dbReference type="Proteomes" id="UP000247485">
    <property type="component" value="Unassembled WGS sequence"/>
</dbReference>
<name>A0A318FS84_KLEOX</name>
<dbReference type="InterPro" id="IPR036316">
    <property type="entry name" value="Pili_assmbl_chap_C_dom_sf"/>
</dbReference>
<dbReference type="PANTHER" id="PTHR30251:SF2">
    <property type="entry name" value="FIMBRIAL CHAPERONE YADV-RELATED"/>
    <property type="match status" value="1"/>
</dbReference>
<dbReference type="AlphaFoldDB" id="A0A318FS84"/>
<dbReference type="InterPro" id="IPR050643">
    <property type="entry name" value="Periplasmic_pilus_chap"/>
</dbReference>
<dbReference type="RefSeq" id="WP_110274007.1">
    <property type="nucleotide sequence ID" value="NZ_QJJG01000007.1"/>
</dbReference>
<dbReference type="Gene3D" id="2.60.40.10">
    <property type="entry name" value="Immunoglobulins"/>
    <property type="match status" value="2"/>
</dbReference>
<dbReference type="PRINTS" id="PR00969">
    <property type="entry name" value="CHAPERONPILI"/>
</dbReference>
<dbReference type="InterPro" id="IPR016147">
    <property type="entry name" value="Pili_assmbl_chaperone_N"/>
</dbReference>
<feature type="chain" id="PRO_5016427606" evidence="6">
    <location>
        <begin position="26"/>
        <end position="244"/>
    </location>
</feature>
<evidence type="ECO:0000256" key="5">
    <source>
        <dbReference type="ARBA" id="ARBA00023186"/>
    </source>
</evidence>
<evidence type="ECO:0000256" key="1">
    <source>
        <dbReference type="ARBA" id="ARBA00004418"/>
    </source>
</evidence>
<feature type="signal peptide" evidence="6">
    <location>
        <begin position="1"/>
        <end position="25"/>
    </location>
</feature>
<comment type="similarity">
    <text evidence="2">Belongs to the periplasmic pilus chaperone family.</text>
</comment>
<keyword evidence="5" id="KW-0143">Chaperone</keyword>
<protein>
    <submittedName>
        <fullName evidence="9">Chaperone protein EcpD</fullName>
    </submittedName>
</protein>
<dbReference type="Pfam" id="PF02753">
    <property type="entry name" value="PapD_C"/>
    <property type="match status" value="1"/>
</dbReference>
<evidence type="ECO:0000256" key="6">
    <source>
        <dbReference type="SAM" id="SignalP"/>
    </source>
</evidence>
<evidence type="ECO:0000256" key="3">
    <source>
        <dbReference type="ARBA" id="ARBA00022729"/>
    </source>
</evidence>
<feature type="domain" description="Pili assembly chaperone C-terminal" evidence="8">
    <location>
        <begin position="171"/>
        <end position="234"/>
    </location>
</feature>
<dbReference type="InterPro" id="IPR008962">
    <property type="entry name" value="PapD-like_sf"/>
</dbReference>
<keyword evidence="3 6" id="KW-0732">Signal</keyword>
<keyword evidence="4" id="KW-0574">Periplasm</keyword>